<dbReference type="Proteomes" id="UP000007110">
    <property type="component" value="Unassembled WGS sequence"/>
</dbReference>
<keyword evidence="5" id="KW-0833">Ubl conjugation pathway</keyword>
<dbReference type="EnsemblMetazoa" id="XM_001196471">
    <property type="protein sequence ID" value="XP_001196471"/>
    <property type="gene ID" value="LOC756750"/>
</dbReference>
<dbReference type="GeneID" id="756750"/>
<evidence type="ECO:0000313" key="8">
    <source>
        <dbReference type="EnsemblMetazoa" id="XP_011677965"/>
    </source>
</evidence>
<dbReference type="GO" id="GO:0005634">
    <property type="term" value="C:nucleus"/>
    <property type="evidence" value="ECO:0007669"/>
    <property type="project" value="UniProtKB-SubCell"/>
</dbReference>
<sequence>MAAAGSSDTTDRVKTSLSSFVTCHIPEASLEGIDDIVLSYMLGVFEDLGSDDGFEVEGFVEMMQAYIPGFEDVSSDTICEWVFELADELSKSKERENKPDIVFPEVSLPSHAGASSRMALSEVSGGQGPDKQEFGESEEDDDAQVKQLLEMFPASCSLEACRCLVTAKGRLEDAVHLMLLEMERAENAPTETKDECTMKKASHVDKQVKDSILQKYGYVDVKDDSVTHKPVAPKQEKKKMVRYLNNQVCSTKGERFIQIKKPMTEEMKKTFINLKPARSYHFH</sequence>
<dbReference type="RefSeq" id="XP_011677966.2">
    <property type="nucleotide sequence ID" value="XM_011679664.2"/>
</dbReference>
<dbReference type="RefSeq" id="XP_001196471.2">
    <property type="nucleotide sequence ID" value="XM_001196471.4"/>
</dbReference>
<dbReference type="KEGG" id="spu:756750"/>
<keyword evidence="6" id="KW-0539">Nucleus</keyword>
<evidence type="ECO:0000256" key="5">
    <source>
        <dbReference type="ARBA" id="ARBA00022786"/>
    </source>
</evidence>
<evidence type="ECO:0000313" key="9">
    <source>
        <dbReference type="Proteomes" id="UP000007110"/>
    </source>
</evidence>
<dbReference type="EnsemblMetazoa" id="XM_030988074">
    <property type="protein sequence ID" value="XP_030843934"/>
    <property type="gene ID" value="LOC756750"/>
</dbReference>
<evidence type="ECO:0000256" key="4">
    <source>
        <dbReference type="ARBA" id="ARBA00022490"/>
    </source>
</evidence>
<feature type="region of interest" description="Disordered" evidence="7">
    <location>
        <begin position="117"/>
        <end position="142"/>
    </location>
</feature>
<keyword evidence="9" id="KW-1185">Reference proteome</keyword>
<keyword evidence="4" id="KW-0963">Cytoplasm</keyword>
<evidence type="ECO:0000256" key="3">
    <source>
        <dbReference type="ARBA" id="ARBA00006106"/>
    </source>
</evidence>
<evidence type="ECO:0000256" key="6">
    <source>
        <dbReference type="ARBA" id="ARBA00023242"/>
    </source>
</evidence>
<proteinExistence type="inferred from homology"/>
<dbReference type="EnsemblMetazoa" id="XM_011679664">
    <property type="protein sequence ID" value="XP_011677966"/>
    <property type="gene ID" value="LOC756750"/>
</dbReference>
<protein>
    <recommendedName>
        <fullName evidence="10">CUE domain-containing protein 2</fullName>
    </recommendedName>
</protein>
<comment type="similarity">
    <text evidence="3">Belongs to the CUEDC2 family.</text>
</comment>
<dbReference type="EnsemblMetazoa" id="XM_011679663">
    <property type="protein sequence ID" value="XP_011677965"/>
    <property type="gene ID" value="LOC756750"/>
</dbReference>
<evidence type="ECO:0000256" key="1">
    <source>
        <dbReference type="ARBA" id="ARBA00004123"/>
    </source>
</evidence>
<dbReference type="RefSeq" id="XP_030843934.1">
    <property type="nucleotide sequence ID" value="XM_030988074.1"/>
</dbReference>
<organism evidence="8 9">
    <name type="scientific">Strongylocentrotus purpuratus</name>
    <name type="common">Purple sea urchin</name>
    <dbReference type="NCBI Taxonomy" id="7668"/>
    <lineage>
        <taxon>Eukaryota</taxon>
        <taxon>Metazoa</taxon>
        <taxon>Echinodermata</taxon>
        <taxon>Eleutherozoa</taxon>
        <taxon>Echinozoa</taxon>
        <taxon>Echinoidea</taxon>
        <taxon>Euechinoidea</taxon>
        <taxon>Echinacea</taxon>
        <taxon>Camarodonta</taxon>
        <taxon>Echinidea</taxon>
        <taxon>Strongylocentrotidae</taxon>
        <taxon>Strongylocentrotus</taxon>
    </lineage>
</organism>
<dbReference type="InterPro" id="IPR039805">
    <property type="entry name" value="CUE_CUED2"/>
</dbReference>
<evidence type="ECO:0000256" key="7">
    <source>
        <dbReference type="SAM" id="MobiDB-lite"/>
    </source>
</evidence>
<dbReference type="OrthoDB" id="10060331at2759"/>
<dbReference type="OMA" id="CLKPQTE"/>
<accession>A0A7M7HL25</accession>
<dbReference type="AlphaFoldDB" id="A0A7M7HL25"/>
<comment type="subcellular location">
    <subcellularLocation>
        <location evidence="2">Cytoplasm</location>
    </subcellularLocation>
    <subcellularLocation>
        <location evidence="1">Nucleus</location>
    </subcellularLocation>
</comment>
<dbReference type="CDD" id="cd14367">
    <property type="entry name" value="CUE_CUED2"/>
    <property type="match status" value="1"/>
</dbReference>
<evidence type="ECO:0008006" key="10">
    <source>
        <dbReference type="Google" id="ProtNLM"/>
    </source>
</evidence>
<reference evidence="9" key="1">
    <citation type="submission" date="2015-02" db="EMBL/GenBank/DDBJ databases">
        <title>Genome sequencing for Strongylocentrotus purpuratus.</title>
        <authorList>
            <person name="Murali S."/>
            <person name="Liu Y."/>
            <person name="Vee V."/>
            <person name="English A."/>
            <person name="Wang M."/>
            <person name="Skinner E."/>
            <person name="Han Y."/>
            <person name="Muzny D.M."/>
            <person name="Worley K.C."/>
            <person name="Gibbs R.A."/>
        </authorList>
    </citation>
    <scope>NUCLEOTIDE SEQUENCE</scope>
</reference>
<dbReference type="CTD" id="79004"/>
<name>A0A7M7HL25_STRPU</name>
<dbReference type="FunCoup" id="A0A7M7HL25">
    <property type="interactions" value="670"/>
</dbReference>
<dbReference type="RefSeq" id="XP_011677965.2">
    <property type="nucleotide sequence ID" value="XM_011679663.2"/>
</dbReference>
<dbReference type="GO" id="GO:0005737">
    <property type="term" value="C:cytoplasm"/>
    <property type="evidence" value="ECO:0007669"/>
    <property type="project" value="UniProtKB-SubCell"/>
</dbReference>
<dbReference type="PANTHER" id="PTHR12493:SF0">
    <property type="entry name" value="CUE DOMAIN-CONTAINING PROTEIN 2"/>
    <property type="match status" value="1"/>
</dbReference>
<dbReference type="InParanoid" id="A0A7M7HL25"/>
<reference evidence="8" key="2">
    <citation type="submission" date="2021-01" db="UniProtKB">
        <authorList>
            <consortium name="EnsemblMetazoa"/>
        </authorList>
    </citation>
    <scope>IDENTIFICATION</scope>
</reference>
<evidence type="ECO:0000256" key="2">
    <source>
        <dbReference type="ARBA" id="ARBA00004496"/>
    </source>
</evidence>
<dbReference type="PANTHER" id="PTHR12493">
    <property type="entry name" value="CUE DOMAIN CONTAINING 2"/>
    <property type="match status" value="1"/>
</dbReference>